<organism evidence="2 3">
    <name type="scientific">Psychrobacter alimentarius</name>
    <dbReference type="NCBI Taxonomy" id="261164"/>
    <lineage>
        <taxon>Bacteria</taxon>
        <taxon>Pseudomonadati</taxon>
        <taxon>Pseudomonadota</taxon>
        <taxon>Gammaproteobacteria</taxon>
        <taxon>Moraxellales</taxon>
        <taxon>Moraxellaceae</taxon>
        <taxon>Psychrobacter</taxon>
    </lineage>
</organism>
<reference evidence="2 3" key="1">
    <citation type="submission" date="2016-03" db="EMBL/GenBank/DDBJ databases">
        <title>Genome sequencing of Psychrobacter alimentarius PAMC 27889.</title>
        <authorList>
            <person name="Lee J."/>
            <person name="Kim O.-S."/>
        </authorList>
    </citation>
    <scope>NUCLEOTIDE SEQUENCE [LARGE SCALE GENOMIC DNA]</scope>
    <source>
        <strain evidence="2 3">PAMC 27889</strain>
    </source>
</reference>
<feature type="chain" id="PRO_5046215722" evidence="1">
    <location>
        <begin position="23"/>
        <end position="158"/>
    </location>
</feature>
<keyword evidence="3" id="KW-1185">Reference proteome</keyword>
<evidence type="ECO:0000313" key="3">
    <source>
        <dbReference type="Proteomes" id="UP000076104"/>
    </source>
</evidence>
<feature type="signal peptide" evidence="1">
    <location>
        <begin position="1"/>
        <end position="22"/>
    </location>
</feature>
<dbReference type="GeneID" id="33059001"/>
<dbReference type="EMBL" id="CP014945">
    <property type="protein sequence ID" value="AMT96961.1"/>
    <property type="molecule type" value="Genomic_DNA"/>
</dbReference>
<dbReference type="Proteomes" id="UP000076104">
    <property type="component" value="Chromosome"/>
</dbReference>
<gene>
    <name evidence="2" type="ORF">A3K91_1357</name>
</gene>
<accession>A0ABM5ZY91</accession>
<dbReference type="RefSeq" id="WP_062844590.1">
    <property type="nucleotide sequence ID" value="NZ_CP014945.1"/>
</dbReference>
<name>A0ABM5ZY91_9GAMM</name>
<proteinExistence type="predicted"/>
<evidence type="ECO:0000313" key="2">
    <source>
        <dbReference type="EMBL" id="AMT96961.1"/>
    </source>
</evidence>
<keyword evidence="1" id="KW-0732">Signal</keyword>
<protein>
    <submittedName>
        <fullName evidence="2">Uncharacterized protein</fullName>
    </submittedName>
</protein>
<sequence>MQTYRSLLLLLTIGLFTTNPVAANATEPSQALDVMKVATVTKMYQQDVNNEGMDNPVVLEQYANQDLKSAMQLERAYFDKNQMSCNVDYDVLWDSQDPDYTQDKKFSMTDKGLVQVSLAQGSDIYYDLSCDDSECQVADVILDESGKSLRQHFLENCR</sequence>
<evidence type="ECO:0000256" key="1">
    <source>
        <dbReference type="SAM" id="SignalP"/>
    </source>
</evidence>